<dbReference type="SUPFAM" id="SSF54991">
    <property type="entry name" value="Anticodon-binding domain of PheRS"/>
    <property type="match status" value="1"/>
</dbReference>
<evidence type="ECO:0000256" key="6">
    <source>
        <dbReference type="ARBA" id="ARBA00022840"/>
    </source>
</evidence>
<keyword evidence="7" id="KW-0648">Protein biosynthesis</keyword>
<dbReference type="InterPro" id="IPR036690">
    <property type="entry name" value="Fdx_antiC-bd_sf"/>
</dbReference>
<dbReference type="CDD" id="cd00496">
    <property type="entry name" value="PheRS_alpha_core"/>
    <property type="match status" value="1"/>
</dbReference>
<comment type="catalytic activity">
    <reaction evidence="12">
        <text>tRNA(Phe) + L-phenylalanine + ATP = L-phenylalanyl-tRNA(Phe) + AMP + diphosphate + H(+)</text>
        <dbReference type="Rhea" id="RHEA:19413"/>
        <dbReference type="Rhea" id="RHEA-COMP:9668"/>
        <dbReference type="Rhea" id="RHEA-COMP:9699"/>
        <dbReference type="ChEBI" id="CHEBI:15378"/>
        <dbReference type="ChEBI" id="CHEBI:30616"/>
        <dbReference type="ChEBI" id="CHEBI:33019"/>
        <dbReference type="ChEBI" id="CHEBI:58095"/>
        <dbReference type="ChEBI" id="CHEBI:78442"/>
        <dbReference type="ChEBI" id="CHEBI:78531"/>
        <dbReference type="ChEBI" id="CHEBI:456215"/>
        <dbReference type="EC" id="6.1.1.20"/>
    </reaction>
</comment>
<evidence type="ECO:0000259" key="16">
    <source>
        <dbReference type="PROSITE" id="PS50862"/>
    </source>
</evidence>
<dbReference type="OrthoDB" id="4457at2759"/>
<dbReference type="GO" id="GO:0000049">
    <property type="term" value="F:tRNA binding"/>
    <property type="evidence" value="ECO:0007669"/>
    <property type="project" value="InterPro"/>
</dbReference>
<dbReference type="AlphaFoldDB" id="A0A4P9Y050"/>
<gene>
    <name evidence="18" type="ORF">BJ684DRAFT_23191</name>
</gene>
<keyword evidence="9" id="KW-0496">Mitochondrion</keyword>
<dbReference type="PANTHER" id="PTHR11538">
    <property type="entry name" value="PHENYLALANYL-TRNA SYNTHETASE"/>
    <property type="match status" value="1"/>
</dbReference>
<feature type="domain" description="Aminoacyl-transfer RNA synthetases class-II family profile" evidence="16">
    <location>
        <begin position="102"/>
        <end position="377"/>
    </location>
</feature>
<evidence type="ECO:0000256" key="1">
    <source>
        <dbReference type="ARBA" id="ARBA00004305"/>
    </source>
</evidence>
<protein>
    <recommendedName>
        <fullName evidence="14">Phenylalanine--tRNA ligase, mitochondrial</fullName>
        <ecNumber evidence="3">6.1.1.20</ecNumber>
    </recommendedName>
    <alternativeName>
        <fullName evidence="11">Phenylalanyl-tRNA synthetase</fullName>
    </alternativeName>
</protein>
<keyword evidence="5" id="KW-0547">Nucleotide-binding</keyword>
<evidence type="ECO:0000256" key="4">
    <source>
        <dbReference type="ARBA" id="ARBA00022598"/>
    </source>
</evidence>
<evidence type="ECO:0000256" key="9">
    <source>
        <dbReference type="ARBA" id="ARBA00023128"/>
    </source>
</evidence>
<evidence type="ECO:0000259" key="17">
    <source>
        <dbReference type="PROSITE" id="PS51447"/>
    </source>
</evidence>
<dbReference type="GO" id="GO:0005524">
    <property type="term" value="F:ATP binding"/>
    <property type="evidence" value="ECO:0007669"/>
    <property type="project" value="UniProtKB-KW"/>
</dbReference>
<dbReference type="InterPro" id="IPR045864">
    <property type="entry name" value="aa-tRNA-synth_II/BPL/LPL"/>
</dbReference>
<evidence type="ECO:0000256" key="3">
    <source>
        <dbReference type="ARBA" id="ARBA00012814"/>
    </source>
</evidence>
<proteinExistence type="inferred from homology"/>
<evidence type="ECO:0000256" key="15">
    <source>
        <dbReference type="SAM" id="MobiDB-lite"/>
    </source>
</evidence>
<dbReference type="Gene3D" id="3.30.930.10">
    <property type="entry name" value="Bira Bifunctional Protein, Domain 2"/>
    <property type="match status" value="1"/>
</dbReference>
<comment type="function">
    <text evidence="13">Is responsible for the charging of tRNA(Phe) with phenylalanine in mitochondrial translation.</text>
</comment>
<name>A0A4P9Y050_9FUNG</name>
<dbReference type="EC" id="6.1.1.20" evidence="3"/>
<dbReference type="FunFam" id="3.30.930.10:FF:000053">
    <property type="entry name" value="Phenylalanyl-tRNA synthetase mitochondrial"/>
    <property type="match status" value="1"/>
</dbReference>
<dbReference type="PROSITE" id="PS51447">
    <property type="entry name" value="FDX_ACB"/>
    <property type="match status" value="1"/>
</dbReference>
<dbReference type="GO" id="GO:0004826">
    <property type="term" value="F:phenylalanine-tRNA ligase activity"/>
    <property type="evidence" value="ECO:0007669"/>
    <property type="project" value="UniProtKB-EC"/>
</dbReference>
<dbReference type="GO" id="GO:0005759">
    <property type="term" value="C:mitochondrial matrix"/>
    <property type="evidence" value="ECO:0007669"/>
    <property type="project" value="UniProtKB-SubCell"/>
</dbReference>
<organism evidence="18 19">
    <name type="scientific">Piptocephalis cylindrospora</name>
    <dbReference type="NCBI Taxonomy" id="1907219"/>
    <lineage>
        <taxon>Eukaryota</taxon>
        <taxon>Fungi</taxon>
        <taxon>Fungi incertae sedis</taxon>
        <taxon>Zoopagomycota</taxon>
        <taxon>Zoopagomycotina</taxon>
        <taxon>Zoopagomycetes</taxon>
        <taxon>Zoopagales</taxon>
        <taxon>Piptocephalidaceae</taxon>
        <taxon>Piptocephalis</taxon>
    </lineage>
</organism>
<evidence type="ECO:0000256" key="14">
    <source>
        <dbReference type="ARBA" id="ARBA00073229"/>
    </source>
</evidence>
<evidence type="ECO:0000313" key="19">
    <source>
        <dbReference type="Proteomes" id="UP000267251"/>
    </source>
</evidence>
<feature type="region of interest" description="Disordered" evidence="15">
    <location>
        <begin position="49"/>
        <end position="72"/>
    </location>
</feature>
<dbReference type="EMBL" id="KZ988640">
    <property type="protein sequence ID" value="RKP11812.1"/>
    <property type="molecule type" value="Genomic_DNA"/>
</dbReference>
<reference evidence="19" key="1">
    <citation type="journal article" date="2018" name="Nat. Microbiol.">
        <title>Leveraging single-cell genomics to expand the fungal tree of life.</title>
        <authorList>
            <person name="Ahrendt S.R."/>
            <person name="Quandt C.A."/>
            <person name="Ciobanu D."/>
            <person name="Clum A."/>
            <person name="Salamov A."/>
            <person name="Andreopoulos B."/>
            <person name="Cheng J.F."/>
            <person name="Woyke T."/>
            <person name="Pelin A."/>
            <person name="Henrissat B."/>
            <person name="Reynolds N.K."/>
            <person name="Benny G.L."/>
            <person name="Smith M.E."/>
            <person name="James T.Y."/>
            <person name="Grigoriev I.V."/>
        </authorList>
    </citation>
    <scope>NUCLEOTIDE SEQUENCE [LARGE SCALE GENOMIC DNA]</scope>
</reference>
<keyword evidence="8" id="KW-0809">Transit peptide</keyword>
<keyword evidence="10" id="KW-0030">Aminoacyl-tRNA synthetase</keyword>
<dbReference type="PROSITE" id="PS50862">
    <property type="entry name" value="AA_TRNA_LIGASE_II"/>
    <property type="match status" value="1"/>
</dbReference>
<dbReference type="InterPro" id="IPR006195">
    <property type="entry name" value="aa-tRNA-synth_II"/>
</dbReference>
<evidence type="ECO:0000256" key="10">
    <source>
        <dbReference type="ARBA" id="ARBA00023146"/>
    </source>
</evidence>
<feature type="domain" description="FDX-ACB" evidence="17">
    <location>
        <begin position="379"/>
        <end position="478"/>
    </location>
</feature>
<keyword evidence="6" id="KW-0067">ATP-binding</keyword>
<dbReference type="PANTHER" id="PTHR11538:SF41">
    <property type="entry name" value="PHENYLALANINE--TRNA LIGASE, MITOCHONDRIAL"/>
    <property type="match status" value="1"/>
</dbReference>
<dbReference type="InterPro" id="IPR004530">
    <property type="entry name" value="Phe-tRNA-synth_IIc_mito"/>
</dbReference>
<dbReference type="FunFam" id="3.30.70.380:FF:000002">
    <property type="entry name" value="phenylalanine--tRNA ligase, mitochondrial"/>
    <property type="match status" value="1"/>
</dbReference>
<evidence type="ECO:0000313" key="18">
    <source>
        <dbReference type="EMBL" id="RKP11812.1"/>
    </source>
</evidence>
<keyword evidence="19" id="KW-1185">Reference proteome</keyword>
<dbReference type="Pfam" id="PF03147">
    <property type="entry name" value="FDX-ACB"/>
    <property type="match status" value="1"/>
</dbReference>
<dbReference type="NCBIfam" id="TIGR00469">
    <property type="entry name" value="pheS_mito"/>
    <property type="match status" value="1"/>
</dbReference>
<comment type="subcellular location">
    <subcellularLocation>
        <location evidence="1">Mitochondrion matrix</location>
    </subcellularLocation>
</comment>
<evidence type="ECO:0000256" key="12">
    <source>
        <dbReference type="ARBA" id="ARBA00049255"/>
    </source>
</evidence>
<accession>A0A4P9Y050</accession>
<dbReference type="InterPro" id="IPR002319">
    <property type="entry name" value="Phenylalanyl-tRNA_Synthase"/>
</dbReference>
<dbReference type="GO" id="GO:0006432">
    <property type="term" value="P:phenylalanyl-tRNA aminoacylation"/>
    <property type="evidence" value="ECO:0007669"/>
    <property type="project" value="InterPro"/>
</dbReference>
<dbReference type="InterPro" id="IPR005121">
    <property type="entry name" value="Fdx_antiC-bd"/>
</dbReference>
<evidence type="ECO:0000256" key="8">
    <source>
        <dbReference type="ARBA" id="ARBA00022946"/>
    </source>
</evidence>
<keyword evidence="4" id="KW-0436">Ligase</keyword>
<dbReference type="SUPFAM" id="SSF55681">
    <property type="entry name" value="Class II aaRS and biotin synthetases"/>
    <property type="match status" value="1"/>
</dbReference>
<evidence type="ECO:0000256" key="5">
    <source>
        <dbReference type="ARBA" id="ARBA00022741"/>
    </source>
</evidence>
<sequence length="478" mass="54208">MLLHRSISLVAVSRSLGETARVWRGLPAPSTIPSRSFSRSTRWLGKCTHLSIPSPPSTHPTSSAKVGDRSYPRDQWTNVTPTILDRTTAQLHRQPGHPLHILAQRVRATFSDFAFHDYLNPDVTVEANFDQLGFPPDHPGRSRGDTYYLNEQNVLRTHTSAHQTDLMRVGERKFLVAADVYRRDEIDSSHYPVFHQIEGLKLFDVSSLGPEGLGDGAGVGRTADTGPVHVVDDSGPTSANPVQEVHSRNNSLYLTEDLKKELERLVLELFRGAPSKESGAPLKIRWVEAYFPFTSPSWELEVEWEGQWLELLGCGVIQQPLIRAAGLGENRIGWAFGLGLERLAMVLFGIPDIRLFWSKDPRFLSQFTEGEITRFKPFSRHPPCTKDVSFWLSPEQECGVAANWSDNDLMEVIREVAGDMVEDVKMVDSFIHPKTHRKSMCYRITYRSMDRNVTNEEINTTQEEVRRRLVSQLRVELR</sequence>
<dbReference type="SMART" id="SM00896">
    <property type="entry name" value="FDX-ACB"/>
    <property type="match status" value="1"/>
</dbReference>
<dbReference type="Pfam" id="PF01409">
    <property type="entry name" value="tRNA-synt_2d"/>
    <property type="match status" value="2"/>
</dbReference>
<evidence type="ECO:0000256" key="2">
    <source>
        <dbReference type="ARBA" id="ARBA00008226"/>
    </source>
</evidence>
<evidence type="ECO:0000256" key="7">
    <source>
        <dbReference type="ARBA" id="ARBA00022917"/>
    </source>
</evidence>
<comment type="similarity">
    <text evidence="2">Belongs to the class-II aminoacyl-tRNA synthetase family.</text>
</comment>
<evidence type="ECO:0000256" key="13">
    <source>
        <dbReference type="ARBA" id="ARBA00057761"/>
    </source>
</evidence>
<evidence type="ECO:0000256" key="11">
    <source>
        <dbReference type="ARBA" id="ARBA00031194"/>
    </source>
</evidence>
<dbReference type="Gene3D" id="3.30.70.380">
    <property type="entry name" value="Ferrodoxin-fold anticodon-binding domain"/>
    <property type="match status" value="1"/>
</dbReference>
<dbReference type="Proteomes" id="UP000267251">
    <property type="component" value="Unassembled WGS sequence"/>
</dbReference>